<sequence>MFAIKHDDKRPGFGYCSMIAKIIEHFKITDLADLEKPVHDIAGEEPENQDNMDEDIGNQNQQGHEENVFQGYGSSSSTCITGDMSAMYSMMERICLQQNQL</sequence>
<dbReference type="EMBL" id="LXQA010042562">
    <property type="protein sequence ID" value="MCI00218.1"/>
    <property type="molecule type" value="Genomic_DNA"/>
</dbReference>
<organism evidence="2 3">
    <name type="scientific">Trifolium medium</name>
    <dbReference type="NCBI Taxonomy" id="97028"/>
    <lineage>
        <taxon>Eukaryota</taxon>
        <taxon>Viridiplantae</taxon>
        <taxon>Streptophyta</taxon>
        <taxon>Embryophyta</taxon>
        <taxon>Tracheophyta</taxon>
        <taxon>Spermatophyta</taxon>
        <taxon>Magnoliopsida</taxon>
        <taxon>eudicotyledons</taxon>
        <taxon>Gunneridae</taxon>
        <taxon>Pentapetalae</taxon>
        <taxon>rosids</taxon>
        <taxon>fabids</taxon>
        <taxon>Fabales</taxon>
        <taxon>Fabaceae</taxon>
        <taxon>Papilionoideae</taxon>
        <taxon>50 kb inversion clade</taxon>
        <taxon>NPAAA clade</taxon>
        <taxon>Hologalegina</taxon>
        <taxon>IRL clade</taxon>
        <taxon>Trifolieae</taxon>
        <taxon>Trifolium</taxon>
    </lineage>
</organism>
<feature type="region of interest" description="Disordered" evidence="1">
    <location>
        <begin position="42"/>
        <end position="72"/>
    </location>
</feature>
<evidence type="ECO:0000313" key="3">
    <source>
        <dbReference type="Proteomes" id="UP000265520"/>
    </source>
</evidence>
<dbReference type="Proteomes" id="UP000265520">
    <property type="component" value="Unassembled WGS sequence"/>
</dbReference>
<feature type="compositionally biased region" description="Acidic residues" evidence="1">
    <location>
        <begin position="43"/>
        <end position="56"/>
    </location>
</feature>
<dbReference type="AlphaFoldDB" id="A0A392NJZ1"/>
<comment type="caution">
    <text evidence="2">The sequence shown here is derived from an EMBL/GenBank/DDBJ whole genome shotgun (WGS) entry which is preliminary data.</text>
</comment>
<name>A0A392NJZ1_9FABA</name>
<evidence type="ECO:0000313" key="2">
    <source>
        <dbReference type="EMBL" id="MCI00218.1"/>
    </source>
</evidence>
<evidence type="ECO:0000256" key="1">
    <source>
        <dbReference type="SAM" id="MobiDB-lite"/>
    </source>
</evidence>
<accession>A0A392NJZ1</accession>
<protein>
    <submittedName>
        <fullName evidence="2">Uncharacterized protein</fullName>
    </submittedName>
</protein>
<keyword evidence="3" id="KW-1185">Reference proteome</keyword>
<reference evidence="2 3" key="1">
    <citation type="journal article" date="2018" name="Front. Plant Sci.">
        <title>Red Clover (Trifolium pratense) and Zigzag Clover (T. medium) - A Picture of Genomic Similarities and Differences.</title>
        <authorList>
            <person name="Dluhosova J."/>
            <person name="Istvanek J."/>
            <person name="Nedelnik J."/>
            <person name="Repkova J."/>
        </authorList>
    </citation>
    <scope>NUCLEOTIDE SEQUENCE [LARGE SCALE GENOMIC DNA]</scope>
    <source>
        <strain evidence="3">cv. 10/8</strain>
        <tissue evidence="2">Leaf</tissue>
    </source>
</reference>
<proteinExistence type="predicted"/>